<dbReference type="PROSITE" id="PS50287">
    <property type="entry name" value="SRCR_2"/>
    <property type="match status" value="1"/>
</dbReference>
<proteinExistence type="predicted"/>
<evidence type="ECO:0000256" key="4">
    <source>
        <dbReference type="ARBA" id="ARBA00023180"/>
    </source>
</evidence>
<dbReference type="GO" id="GO:0016020">
    <property type="term" value="C:membrane"/>
    <property type="evidence" value="ECO:0007669"/>
    <property type="project" value="InterPro"/>
</dbReference>
<dbReference type="InterPro" id="IPR053243">
    <property type="entry name" value="SJ_maturation_regulator"/>
</dbReference>
<dbReference type="HOGENOM" id="CLU_277382_0_0_1"/>
<reference evidence="7 9" key="2">
    <citation type="journal article" date="2013" name="Nature">
        <title>Insights into bilaterian evolution from three spiralian genomes.</title>
        <authorList>
            <person name="Simakov O."/>
            <person name="Marletaz F."/>
            <person name="Cho S.J."/>
            <person name="Edsinger-Gonzales E."/>
            <person name="Havlak P."/>
            <person name="Hellsten U."/>
            <person name="Kuo D.H."/>
            <person name="Larsson T."/>
            <person name="Lv J."/>
            <person name="Arendt D."/>
            <person name="Savage R."/>
            <person name="Osoegawa K."/>
            <person name="de Jong P."/>
            <person name="Grimwood J."/>
            <person name="Chapman J.A."/>
            <person name="Shapiro H."/>
            <person name="Aerts A."/>
            <person name="Otillar R.P."/>
            <person name="Terry A.Y."/>
            <person name="Boore J.L."/>
            <person name="Grigoriev I.V."/>
            <person name="Lindberg D.R."/>
            <person name="Seaver E.C."/>
            <person name="Weisblat D.A."/>
            <person name="Putnam N.H."/>
            <person name="Rokhsar D.S."/>
        </authorList>
    </citation>
    <scope>NUCLEOTIDE SEQUENCE</scope>
</reference>
<keyword evidence="1" id="KW-0732">Signal</keyword>
<dbReference type="eggNOG" id="ENOG502QT9G">
    <property type="taxonomic scope" value="Eukaryota"/>
</dbReference>
<accession>T1FUY2</accession>
<dbReference type="EMBL" id="AMQM01006538">
    <property type="status" value="NOT_ANNOTATED_CDS"/>
    <property type="molecule type" value="Genomic_DNA"/>
</dbReference>
<keyword evidence="3 5" id="KW-1015">Disulfide bond</keyword>
<evidence type="ECO:0000256" key="3">
    <source>
        <dbReference type="ARBA" id="ARBA00023157"/>
    </source>
</evidence>
<dbReference type="AlphaFoldDB" id="T1FUY2"/>
<dbReference type="EnsemblMetazoa" id="HelroT193396">
    <property type="protein sequence ID" value="HelroP193396"/>
    <property type="gene ID" value="HelroG193396"/>
</dbReference>
<dbReference type="EMBL" id="KB097487">
    <property type="protein sequence ID" value="ESN96924.1"/>
    <property type="molecule type" value="Genomic_DNA"/>
</dbReference>
<protein>
    <recommendedName>
        <fullName evidence="6">SRCR domain-containing protein</fullName>
    </recommendedName>
</protein>
<dbReference type="STRING" id="6412.T1FUY2"/>
<dbReference type="RefSeq" id="XP_009025053.1">
    <property type="nucleotide sequence ID" value="XM_009026805.1"/>
</dbReference>
<dbReference type="PANTHER" id="PTHR47653:SF1">
    <property type="entry name" value="DELETED IN MALIGNANT BRAIN TUMORS 1 PROTEIN"/>
    <property type="match status" value="1"/>
</dbReference>
<organism evidence="8 9">
    <name type="scientific">Helobdella robusta</name>
    <name type="common">Californian leech</name>
    <dbReference type="NCBI Taxonomy" id="6412"/>
    <lineage>
        <taxon>Eukaryota</taxon>
        <taxon>Metazoa</taxon>
        <taxon>Spiralia</taxon>
        <taxon>Lophotrochozoa</taxon>
        <taxon>Annelida</taxon>
        <taxon>Clitellata</taxon>
        <taxon>Hirudinea</taxon>
        <taxon>Rhynchobdellida</taxon>
        <taxon>Glossiphoniidae</taxon>
        <taxon>Helobdella</taxon>
    </lineage>
</organism>
<dbReference type="OMA" id="INCEITH"/>
<reference evidence="8" key="3">
    <citation type="submission" date="2015-06" db="UniProtKB">
        <authorList>
            <consortium name="EnsemblMetazoa"/>
        </authorList>
    </citation>
    <scope>IDENTIFICATION</scope>
</reference>
<dbReference type="KEGG" id="hro:HELRODRAFT_193396"/>
<comment type="caution">
    <text evidence="5">Lacks conserved residue(s) required for the propagation of feature annotation.</text>
</comment>
<dbReference type="InterPro" id="IPR036772">
    <property type="entry name" value="SRCR-like_dom_sf"/>
</dbReference>
<feature type="disulfide bond" evidence="5">
    <location>
        <begin position="626"/>
        <end position="636"/>
    </location>
</feature>
<evidence type="ECO:0000256" key="1">
    <source>
        <dbReference type="ARBA" id="ARBA00022729"/>
    </source>
</evidence>
<dbReference type="Proteomes" id="UP000015101">
    <property type="component" value="Unassembled WGS sequence"/>
</dbReference>
<dbReference type="InterPro" id="IPR006626">
    <property type="entry name" value="PbH1"/>
</dbReference>
<evidence type="ECO:0000313" key="7">
    <source>
        <dbReference type="EMBL" id="ESN96924.1"/>
    </source>
</evidence>
<name>T1FUY2_HELRO</name>
<dbReference type="GeneID" id="20212628"/>
<dbReference type="PANTHER" id="PTHR47653">
    <property type="entry name" value="PROTEIN BARK BEETLE"/>
    <property type="match status" value="1"/>
</dbReference>
<dbReference type="InterPro" id="IPR011050">
    <property type="entry name" value="Pectin_lyase_fold/virulence"/>
</dbReference>
<dbReference type="InParanoid" id="T1FUY2"/>
<sequence>MVDLVDYNPDTSEEQVWVYDGRASSINDYTKKWVVDDDIIDFPVVSQMFFMTVRWSLTGVASGRLAFVVRSKQGNWNYPLGSISLFNNILDGNRYGMVSNVFNQPSDEYLSIFHRYNWEKVDVRNCTFSNNKFGSIAVYSMTKYNSLYFPASSVLETSLKIAEVSYRIHSCIFTNNGGGIVASHVGLGFSNNVWIWEVSDLTFTKNQAGGLFIEFPRVNLMFTDLFNHSININGSLFSHNDDFEFVIGGFYCNASISSNKFHHNKCKRGCIEFSGTEKDFEFRDNQVSDNMGRYMLEVNMNSHTPYTQWVEATVVYNSFENNEGPRMLFDRNLVSEISYAVGVRGLQNITINRNLVNNPYMSYELLGGQAASKFENYLDVTENWWGSIDQVVIQKRLFDFDDWNNFAVAEYIPFLMNPTFEAKPSTENKLRNVIDLSKPLGGRISESIKIPFRSQPYVVERDLTVMEGYSMVIDEGVTMQFYPGVGILVLGSLFAYGSSNNKITFQPVDKSKIKKTPSKRSLEDGKPRLYIHPDLHPYVGYEMRLRGGESENGGFLEIYNNTEQRWTIVCDDAFNEKTAEVACKTMKKEHSNVVVQRSRFYDIFVLGYQLMAEQVIEWFWRETMICDGSESNLNDCKHRLNYDLQRCMLQGNYVYMRCGDRNLAENFDYWGNIRFSSTSFESDYSNGIDSKFYHANIYGAGVLHEEKVAAVQSIYKAPDSKHVSIQNSAWNGYDFIAPDDQFSILDGAITNNNGYAVGTIILNGQSSEDDSQFVTLQNSEMPQNLHGIVRMCTVEKFILIQKRTLVYYRYSFDNVDCIKIFRSKEPHKQIGFRFLQFNLFNDSIYTNAVELYDGEFFAPDHMISKLTYNSTIQQQKKFFTTSARFDTLGVRITASTAYGGYGFVAEVVTLPISSRFKPDFGLNQQQTISRNNMADNLRGGILYRNVGENNPRIVIEKNHVVNCGLKVLNNTFPGVIDIFLQNTRLLTVSNNFISNCAGGITINTTTKSSESSIYANVTNNLIMRSTHGEPMHLEGHHFQKFQVTHNYVSNNDVQFRNIISAFGLQLNFTSNVLVKNVAQCILNASLQEKIDISQRYSYNSIYNNHAFAYNRSTICLKSAKFQFTHNFLLNPYNVFEMVTFNRTK</sequence>
<reference evidence="9" key="1">
    <citation type="submission" date="2012-12" db="EMBL/GenBank/DDBJ databases">
        <authorList>
            <person name="Hellsten U."/>
            <person name="Grimwood J."/>
            <person name="Chapman J.A."/>
            <person name="Shapiro H."/>
            <person name="Aerts A."/>
            <person name="Otillar R.P."/>
            <person name="Terry A.Y."/>
            <person name="Boore J.L."/>
            <person name="Simakov O."/>
            <person name="Marletaz F."/>
            <person name="Cho S.-J."/>
            <person name="Edsinger-Gonzales E."/>
            <person name="Havlak P."/>
            <person name="Kuo D.-H."/>
            <person name="Larsson T."/>
            <person name="Lv J."/>
            <person name="Arendt D."/>
            <person name="Savage R."/>
            <person name="Osoegawa K."/>
            <person name="de Jong P."/>
            <person name="Lindberg D.R."/>
            <person name="Seaver E.C."/>
            <person name="Weisblat D.A."/>
            <person name="Putnam N.H."/>
            <person name="Grigoriev I.V."/>
            <person name="Rokhsar D.S."/>
        </authorList>
    </citation>
    <scope>NUCLEOTIDE SEQUENCE</scope>
</reference>
<keyword evidence="9" id="KW-1185">Reference proteome</keyword>
<keyword evidence="2" id="KW-0677">Repeat</keyword>
<feature type="domain" description="SRCR" evidence="6">
    <location>
        <begin position="543"/>
        <end position="659"/>
    </location>
</feature>
<dbReference type="InterPro" id="IPR001190">
    <property type="entry name" value="SRCR"/>
</dbReference>
<dbReference type="OrthoDB" id="536948at2759"/>
<evidence type="ECO:0000313" key="8">
    <source>
        <dbReference type="EnsemblMetazoa" id="HelroP193396"/>
    </source>
</evidence>
<dbReference type="Pfam" id="PF00530">
    <property type="entry name" value="SRCR"/>
    <property type="match status" value="1"/>
</dbReference>
<dbReference type="Gene3D" id="3.10.250.10">
    <property type="entry name" value="SRCR-like domain"/>
    <property type="match status" value="1"/>
</dbReference>
<dbReference type="SMART" id="SM00202">
    <property type="entry name" value="SR"/>
    <property type="match status" value="1"/>
</dbReference>
<evidence type="ECO:0000256" key="2">
    <source>
        <dbReference type="ARBA" id="ARBA00022737"/>
    </source>
</evidence>
<gene>
    <name evidence="8" type="primary">20212628</name>
    <name evidence="7" type="ORF">HELRODRAFT_193396</name>
</gene>
<dbReference type="CTD" id="20212628"/>
<dbReference type="SUPFAM" id="SSF56487">
    <property type="entry name" value="SRCR-like"/>
    <property type="match status" value="1"/>
</dbReference>
<evidence type="ECO:0000256" key="5">
    <source>
        <dbReference type="PROSITE-ProRule" id="PRU00196"/>
    </source>
</evidence>
<dbReference type="SMART" id="SM00710">
    <property type="entry name" value="PbH1"/>
    <property type="match status" value="8"/>
</dbReference>
<dbReference type="SUPFAM" id="SSF51126">
    <property type="entry name" value="Pectin lyase-like"/>
    <property type="match status" value="1"/>
</dbReference>
<evidence type="ECO:0000259" key="6">
    <source>
        <dbReference type="PROSITE" id="PS50287"/>
    </source>
</evidence>
<evidence type="ECO:0000313" key="9">
    <source>
        <dbReference type="Proteomes" id="UP000015101"/>
    </source>
</evidence>
<keyword evidence="4" id="KW-0325">Glycoprotein</keyword>